<dbReference type="InterPro" id="IPR001940">
    <property type="entry name" value="Peptidase_S1C"/>
</dbReference>
<feature type="domain" description="PDZ" evidence="5">
    <location>
        <begin position="333"/>
        <end position="388"/>
    </location>
</feature>
<name>A0A895XHL9_9ACTN</name>
<evidence type="ECO:0000256" key="3">
    <source>
        <dbReference type="SAM" id="MobiDB-lite"/>
    </source>
</evidence>
<dbReference type="Proteomes" id="UP000662939">
    <property type="component" value="Chromosome"/>
</dbReference>
<accession>A0A895XHL9</accession>
<keyword evidence="1" id="KW-0645">Protease</keyword>
<dbReference type="InterPro" id="IPR009003">
    <property type="entry name" value="Peptidase_S1_PA"/>
</dbReference>
<dbReference type="PROSITE" id="PS50106">
    <property type="entry name" value="PDZ"/>
    <property type="match status" value="1"/>
</dbReference>
<dbReference type="RefSeq" id="WP_213170424.1">
    <property type="nucleotide sequence ID" value="NZ_CP070496.1"/>
</dbReference>
<dbReference type="PANTHER" id="PTHR43343:SF3">
    <property type="entry name" value="PROTEASE DO-LIKE 8, CHLOROPLASTIC"/>
    <property type="match status" value="1"/>
</dbReference>
<dbReference type="SUPFAM" id="SSF50156">
    <property type="entry name" value="PDZ domain-like"/>
    <property type="match status" value="1"/>
</dbReference>
<protein>
    <submittedName>
        <fullName evidence="6">Trypsin-like peptidase domain-containing protein</fullName>
    </submittedName>
</protein>
<feature type="compositionally biased region" description="Pro residues" evidence="3">
    <location>
        <begin position="25"/>
        <end position="34"/>
    </location>
</feature>
<dbReference type="SMART" id="SM00228">
    <property type="entry name" value="PDZ"/>
    <property type="match status" value="1"/>
</dbReference>
<evidence type="ECO:0000256" key="4">
    <source>
        <dbReference type="SAM" id="Phobius"/>
    </source>
</evidence>
<keyword evidence="7" id="KW-1185">Reference proteome</keyword>
<dbReference type="GO" id="GO:0004252">
    <property type="term" value="F:serine-type endopeptidase activity"/>
    <property type="evidence" value="ECO:0007669"/>
    <property type="project" value="InterPro"/>
</dbReference>
<feature type="region of interest" description="Disordered" evidence="3">
    <location>
        <begin position="1"/>
        <end position="89"/>
    </location>
</feature>
<evidence type="ECO:0000259" key="5">
    <source>
        <dbReference type="PROSITE" id="PS50106"/>
    </source>
</evidence>
<dbReference type="GO" id="GO:0006508">
    <property type="term" value="P:proteolysis"/>
    <property type="evidence" value="ECO:0007669"/>
    <property type="project" value="UniProtKB-KW"/>
</dbReference>
<gene>
    <name evidence="6" type="ORF">JQS30_11580</name>
</gene>
<dbReference type="PRINTS" id="PR00834">
    <property type="entry name" value="PROTEASES2C"/>
</dbReference>
<dbReference type="KEGG" id="nav:JQS30_11580"/>
<dbReference type="Pfam" id="PF13365">
    <property type="entry name" value="Trypsin_2"/>
    <property type="match status" value="1"/>
</dbReference>
<feature type="compositionally biased region" description="Pro residues" evidence="3">
    <location>
        <begin position="55"/>
        <end position="64"/>
    </location>
</feature>
<dbReference type="EMBL" id="CP070496">
    <property type="protein sequence ID" value="QSB04427.1"/>
    <property type="molecule type" value="Genomic_DNA"/>
</dbReference>
<feature type="transmembrane region" description="Helical" evidence="4">
    <location>
        <begin position="96"/>
        <end position="119"/>
    </location>
</feature>
<dbReference type="Gene3D" id="2.40.10.120">
    <property type="match status" value="1"/>
</dbReference>
<keyword evidence="2" id="KW-0378">Hydrolase</keyword>
<evidence type="ECO:0000256" key="1">
    <source>
        <dbReference type="ARBA" id="ARBA00022670"/>
    </source>
</evidence>
<evidence type="ECO:0000256" key="2">
    <source>
        <dbReference type="ARBA" id="ARBA00022801"/>
    </source>
</evidence>
<dbReference type="PANTHER" id="PTHR43343">
    <property type="entry name" value="PEPTIDASE S12"/>
    <property type="match status" value="1"/>
</dbReference>
<evidence type="ECO:0000313" key="6">
    <source>
        <dbReference type="EMBL" id="QSB04427.1"/>
    </source>
</evidence>
<dbReference type="InterPro" id="IPR051201">
    <property type="entry name" value="Chloro_Bact_Ser_Proteases"/>
</dbReference>
<dbReference type="InterPro" id="IPR001478">
    <property type="entry name" value="PDZ"/>
</dbReference>
<organism evidence="6 7">
    <name type="scientific">Natronoglycomyces albus</name>
    <dbReference type="NCBI Taxonomy" id="2811108"/>
    <lineage>
        <taxon>Bacteria</taxon>
        <taxon>Bacillati</taxon>
        <taxon>Actinomycetota</taxon>
        <taxon>Actinomycetes</taxon>
        <taxon>Glycomycetales</taxon>
        <taxon>Glycomycetaceae</taxon>
        <taxon>Natronoglycomyces</taxon>
    </lineage>
</organism>
<feature type="compositionally biased region" description="Low complexity" evidence="3">
    <location>
        <begin position="65"/>
        <end position="77"/>
    </location>
</feature>
<proteinExistence type="predicted"/>
<dbReference type="AlphaFoldDB" id="A0A895XHL9"/>
<dbReference type="SUPFAM" id="SSF50494">
    <property type="entry name" value="Trypsin-like serine proteases"/>
    <property type="match status" value="1"/>
</dbReference>
<keyword evidence="4" id="KW-0472">Membrane</keyword>
<keyword evidence="4" id="KW-0812">Transmembrane</keyword>
<dbReference type="InterPro" id="IPR036034">
    <property type="entry name" value="PDZ_sf"/>
</dbReference>
<dbReference type="Gene3D" id="2.30.42.10">
    <property type="match status" value="1"/>
</dbReference>
<sequence>MMNNGMDNQPPQPHPGGPTGENSPENPPENPQPPNENIAANPVVPSSTHGAPASGPVPPVPPGNVQPGPMATANVPPGVAPPAGPPAATKPSGWKLLAGALVIALLAGGVGGAIGYFMADRTEVVASPSMTVSDDTIAAVAADVSPSVVAIVSGSGEGSGVIYSDEGYIITNNHVVAGADSVTVRFSDGRTDEAVVVGADPSQDLAVIQVENTSDLQPIRIGDSSGIQVGDLVLAIGSPLGLEGTVTSGIVSALDRAISVGGDAPQGPAGATTLEGLIQTDAAINMGNSGGALVNGNGELVGVNTAIASTEHGSIGLGFAIPSETAADVASQIIETGSVEQPYMGVAVADVEDGAMVLRVDPEGPAAEAGLEPGDIIVAIDGEDILRGSDVRTYVSGTEPGQSVEVTYVRDGDTGTLRIDIAAQQAGN</sequence>
<reference evidence="6" key="1">
    <citation type="submission" date="2021-02" db="EMBL/GenBank/DDBJ databases">
        <title>Natronoglycomyces albus gen. nov., sp. nov, a haloalkaliphilic actinobacterium from a soda solonchak soil.</title>
        <authorList>
            <person name="Sorokin D.Y."/>
            <person name="Khijniak T.V."/>
            <person name="Zakharycheva A.P."/>
            <person name="Boueva O.V."/>
            <person name="Ariskina E.V."/>
            <person name="Hahnke R.L."/>
            <person name="Bunk B."/>
            <person name="Sproer C."/>
            <person name="Schumann P."/>
            <person name="Evtushenko L.I."/>
            <person name="Kublanov I.V."/>
        </authorList>
    </citation>
    <scope>NUCLEOTIDE SEQUENCE</scope>
    <source>
        <strain evidence="6">DSM 106290</strain>
    </source>
</reference>
<evidence type="ECO:0000313" key="7">
    <source>
        <dbReference type="Proteomes" id="UP000662939"/>
    </source>
</evidence>
<keyword evidence="4" id="KW-1133">Transmembrane helix</keyword>
<dbReference type="Pfam" id="PF13180">
    <property type="entry name" value="PDZ_2"/>
    <property type="match status" value="1"/>
</dbReference>